<reference evidence="2 3" key="1">
    <citation type="submission" date="2015-06" db="EMBL/GenBank/DDBJ databases">
        <title>Draft genome of the ant-associated black yeast Phialophora attae CBS 131958.</title>
        <authorList>
            <person name="Moreno L.F."/>
            <person name="Stielow B.J."/>
            <person name="de Hoog S."/>
            <person name="Vicente V.A."/>
            <person name="Weiss V.A."/>
            <person name="de Vries M."/>
            <person name="Cruz L.M."/>
            <person name="Souza E.M."/>
        </authorList>
    </citation>
    <scope>NUCLEOTIDE SEQUENCE [LARGE SCALE GENOMIC DNA]</scope>
    <source>
        <strain evidence="2 3">CBS 131958</strain>
    </source>
</reference>
<feature type="region of interest" description="Disordered" evidence="1">
    <location>
        <begin position="133"/>
        <end position="153"/>
    </location>
</feature>
<dbReference type="Gene3D" id="3.10.20.720">
    <property type="match status" value="1"/>
</dbReference>
<name>A0A0N1H8H0_9EURO</name>
<protein>
    <recommendedName>
        <fullName evidence="4">CHL4-domain-containing protein</fullName>
    </recommendedName>
</protein>
<accession>A0A0N1H8H0</accession>
<evidence type="ECO:0000313" key="3">
    <source>
        <dbReference type="Proteomes" id="UP000038010"/>
    </source>
</evidence>
<comment type="caution">
    <text evidence="2">The sequence shown here is derived from an EMBL/GenBank/DDBJ whole genome shotgun (WGS) entry which is preliminary data.</text>
</comment>
<dbReference type="InterPro" id="IPR007902">
    <property type="entry name" value="Chl4/mis15/CENP-N"/>
</dbReference>
<dbReference type="VEuPathDB" id="FungiDB:AB675_6981"/>
<evidence type="ECO:0008006" key="4">
    <source>
        <dbReference type="Google" id="ProtNLM"/>
    </source>
</evidence>
<dbReference type="RefSeq" id="XP_018003256.1">
    <property type="nucleotide sequence ID" value="XM_018147312.1"/>
</dbReference>
<gene>
    <name evidence="2" type="ORF">AB675_6981</name>
</gene>
<dbReference type="AlphaFoldDB" id="A0A0N1H8H0"/>
<dbReference type="STRING" id="1664694.A0A0N1H8H0"/>
<evidence type="ECO:0000313" key="2">
    <source>
        <dbReference type="EMBL" id="KPI43293.1"/>
    </source>
</evidence>
<feature type="region of interest" description="Disordered" evidence="1">
    <location>
        <begin position="331"/>
        <end position="381"/>
    </location>
</feature>
<proteinExistence type="predicted"/>
<dbReference type="OrthoDB" id="6585699at2759"/>
<dbReference type="GO" id="GO:0034080">
    <property type="term" value="P:CENP-A containing chromatin assembly"/>
    <property type="evidence" value="ECO:0007669"/>
    <property type="project" value="InterPro"/>
</dbReference>
<evidence type="ECO:0000256" key="1">
    <source>
        <dbReference type="SAM" id="MobiDB-lite"/>
    </source>
</evidence>
<feature type="compositionally biased region" description="Basic and acidic residues" evidence="1">
    <location>
        <begin position="337"/>
        <end position="350"/>
    </location>
</feature>
<keyword evidence="3" id="KW-1185">Reference proteome</keyword>
<dbReference type="Pfam" id="PF05238">
    <property type="entry name" value="CENP-N"/>
    <property type="match status" value="1"/>
</dbReference>
<dbReference type="GO" id="GO:0007059">
    <property type="term" value="P:chromosome segregation"/>
    <property type="evidence" value="ECO:0007669"/>
    <property type="project" value="InterPro"/>
</dbReference>
<dbReference type="GeneID" id="28739191"/>
<dbReference type="Proteomes" id="UP000038010">
    <property type="component" value="Unassembled WGS sequence"/>
</dbReference>
<dbReference type="EMBL" id="LFJN01000005">
    <property type="protein sequence ID" value="KPI43293.1"/>
    <property type="molecule type" value="Genomic_DNA"/>
</dbReference>
<organism evidence="2 3">
    <name type="scientific">Cyphellophora attinorum</name>
    <dbReference type="NCBI Taxonomy" id="1664694"/>
    <lineage>
        <taxon>Eukaryota</taxon>
        <taxon>Fungi</taxon>
        <taxon>Dikarya</taxon>
        <taxon>Ascomycota</taxon>
        <taxon>Pezizomycotina</taxon>
        <taxon>Eurotiomycetes</taxon>
        <taxon>Chaetothyriomycetidae</taxon>
        <taxon>Chaetothyriales</taxon>
        <taxon>Cyphellophoraceae</taxon>
        <taxon>Cyphellophora</taxon>
    </lineage>
</organism>
<sequence>MSTATIKSLSRLTTTQLTTLALHWLSHAEAAGQPYLRSNRTLDESDEEDYLFPPARSLSELKAIWKNLRLDIDSHGEGKQKHNKQYLIDRIIDGDWRRGLSLYQHATIDFAFLSTHDTALRWTGLKVAPLDHDDTAATPEEPPTKKQKTHHTTKTNNALYPTITPTTFVTALREQVSPLVKAHYQLTYLVGQYNELPIVRLYLTPDKAFAPHQSNIPRSARHATDSGRTIYIALPQSSPHVYIAVNGASPAAAAAGQQTKQAKVDITNLKRLVIEAIPKALSRRHERWALEGTKLTARSLKSVCALRGGGARPGTAGGAFAKFFAGQTVADGGSQDAEGHNKENEDRCKAEAGPTDVLGRKRKRAKRSENDEEQEENENSMFFPEHPTRAEQSTEAALDARFGPISNTSRAKLDRVTVKITDIMQHVDLQESSLEQSIGQRNTVDCAPVGITFGGSDVVLGLRMLAELGLVASGQQQNGLDLGKMPGWMAGEQGQSLIVV</sequence>